<name>A0A0D7AG32_9AGAR</name>
<dbReference type="OrthoDB" id="10249433at2759"/>
<dbReference type="PANTHER" id="PTHR12277">
    <property type="entry name" value="ALPHA/BETA HYDROLASE DOMAIN-CONTAINING PROTEIN"/>
    <property type="match status" value="1"/>
</dbReference>
<proteinExistence type="predicted"/>
<dbReference type="EMBL" id="KN881676">
    <property type="protein sequence ID" value="KIY50246.1"/>
    <property type="molecule type" value="Genomic_DNA"/>
</dbReference>
<dbReference type="GO" id="GO:0008474">
    <property type="term" value="F:palmitoyl-(protein) hydrolase activity"/>
    <property type="evidence" value="ECO:0007669"/>
    <property type="project" value="TreeGrafter"/>
</dbReference>
<dbReference type="Gene3D" id="3.40.50.1820">
    <property type="entry name" value="alpha/beta hydrolase"/>
    <property type="match status" value="1"/>
</dbReference>
<dbReference type="GO" id="GO:0016020">
    <property type="term" value="C:membrane"/>
    <property type="evidence" value="ECO:0007669"/>
    <property type="project" value="TreeGrafter"/>
</dbReference>
<gene>
    <name evidence="1" type="ORF">FISHEDRAFT_39548</name>
</gene>
<protein>
    <submittedName>
        <fullName evidence="1">Alpha/beta-hydrolase</fullName>
    </submittedName>
</protein>
<dbReference type="AlphaFoldDB" id="A0A0D7AG32"/>
<keyword evidence="1" id="KW-0378">Hydrolase</keyword>
<dbReference type="SUPFAM" id="SSF53474">
    <property type="entry name" value="alpha/beta-Hydrolases"/>
    <property type="match status" value="1"/>
</dbReference>
<reference evidence="1 2" key="1">
    <citation type="journal article" date="2015" name="Fungal Genet. Biol.">
        <title>Evolution of novel wood decay mechanisms in Agaricales revealed by the genome sequences of Fistulina hepatica and Cylindrobasidium torrendii.</title>
        <authorList>
            <person name="Floudas D."/>
            <person name="Held B.W."/>
            <person name="Riley R."/>
            <person name="Nagy L.G."/>
            <person name="Koehler G."/>
            <person name="Ransdell A.S."/>
            <person name="Younus H."/>
            <person name="Chow J."/>
            <person name="Chiniquy J."/>
            <person name="Lipzen A."/>
            <person name="Tritt A."/>
            <person name="Sun H."/>
            <person name="Haridas S."/>
            <person name="LaButti K."/>
            <person name="Ohm R.A."/>
            <person name="Kues U."/>
            <person name="Blanchette R.A."/>
            <person name="Grigoriev I.V."/>
            <person name="Minto R.E."/>
            <person name="Hibbett D.S."/>
        </authorList>
    </citation>
    <scope>NUCLEOTIDE SEQUENCE [LARGE SCALE GENOMIC DNA]</scope>
    <source>
        <strain evidence="1 2">ATCC 64428</strain>
    </source>
</reference>
<evidence type="ECO:0000313" key="2">
    <source>
        <dbReference type="Proteomes" id="UP000054144"/>
    </source>
</evidence>
<organism evidence="1 2">
    <name type="scientific">Fistulina hepatica ATCC 64428</name>
    <dbReference type="NCBI Taxonomy" id="1128425"/>
    <lineage>
        <taxon>Eukaryota</taxon>
        <taxon>Fungi</taxon>
        <taxon>Dikarya</taxon>
        <taxon>Basidiomycota</taxon>
        <taxon>Agaricomycotina</taxon>
        <taxon>Agaricomycetes</taxon>
        <taxon>Agaricomycetidae</taxon>
        <taxon>Agaricales</taxon>
        <taxon>Fistulinaceae</taxon>
        <taxon>Fistulina</taxon>
    </lineage>
</organism>
<evidence type="ECO:0000313" key="1">
    <source>
        <dbReference type="EMBL" id="KIY50246.1"/>
    </source>
</evidence>
<dbReference type="Proteomes" id="UP000054144">
    <property type="component" value="Unassembled WGS sequence"/>
</dbReference>
<dbReference type="InterPro" id="IPR029058">
    <property type="entry name" value="AB_hydrolase_fold"/>
</dbReference>
<dbReference type="PANTHER" id="PTHR12277:SF81">
    <property type="entry name" value="PROTEIN ABHD13"/>
    <property type="match status" value="1"/>
</dbReference>
<accession>A0A0D7AG32</accession>
<sequence length="359" mass="39014">MTDGGRGLTNFLPSLGTLAKGTFATAASLSTIGIGLLYYGQNYLIYPSAFPAGSRTHVPVPSDYGIEYEDLALKTSDGIILRCYLLLQSKKMTFRSAFLPGEEFMSTEELIASRPTVIMFHGNGGNHGHRIPLASVFYSKMRCNVLMMSYPSYRYGLSEGSPSEQGLIIDAQTGLDYILSNPILASTPIILYGQSIGGAVAIDLASKNSTKITAMILENTFTSLPAVVPSALPLLGPLAFLCREKWDSASKIPLIPASIPILMLSGSADQLIPKEHMHALWDLVANRRQGSTGEKSERGKFLEFKRGDHNDTCVQPGYWQAVADFVASLSNDAINAADMIDDEQKMDVDEETDREGLKL</sequence>
<keyword evidence="2" id="KW-1185">Reference proteome</keyword>